<protein>
    <submittedName>
        <fullName evidence="1">Uncharacterized protein</fullName>
    </submittedName>
</protein>
<evidence type="ECO:0000313" key="1">
    <source>
        <dbReference type="EMBL" id="KAI3767843.1"/>
    </source>
</evidence>
<dbReference type="Proteomes" id="UP001055811">
    <property type="component" value="Linkage Group LG03"/>
</dbReference>
<comment type="caution">
    <text evidence="1">The sequence shown here is derived from an EMBL/GenBank/DDBJ whole genome shotgun (WGS) entry which is preliminary data.</text>
</comment>
<reference evidence="1 2" key="2">
    <citation type="journal article" date="2022" name="Mol. Ecol. Resour.">
        <title>The genomes of chicory, endive, great burdock and yacon provide insights into Asteraceae paleo-polyploidization history and plant inulin production.</title>
        <authorList>
            <person name="Fan W."/>
            <person name="Wang S."/>
            <person name="Wang H."/>
            <person name="Wang A."/>
            <person name="Jiang F."/>
            <person name="Liu H."/>
            <person name="Zhao H."/>
            <person name="Xu D."/>
            <person name="Zhang Y."/>
        </authorList>
    </citation>
    <scope>NUCLEOTIDE SEQUENCE [LARGE SCALE GENOMIC DNA]</scope>
    <source>
        <strain evidence="2">cv. Punajuju</strain>
        <tissue evidence="1">Leaves</tissue>
    </source>
</reference>
<organism evidence="1 2">
    <name type="scientific">Cichorium intybus</name>
    <name type="common">Chicory</name>
    <dbReference type="NCBI Taxonomy" id="13427"/>
    <lineage>
        <taxon>Eukaryota</taxon>
        <taxon>Viridiplantae</taxon>
        <taxon>Streptophyta</taxon>
        <taxon>Embryophyta</taxon>
        <taxon>Tracheophyta</taxon>
        <taxon>Spermatophyta</taxon>
        <taxon>Magnoliopsida</taxon>
        <taxon>eudicotyledons</taxon>
        <taxon>Gunneridae</taxon>
        <taxon>Pentapetalae</taxon>
        <taxon>asterids</taxon>
        <taxon>campanulids</taxon>
        <taxon>Asterales</taxon>
        <taxon>Asteraceae</taxon>
        <taxon>Cichorioideae</taxon>
        <taxon>Cichorieae</taxon>
        <taxon>Cichoriinae</taxon>
        <taxon>Cichorium</taxon>
    </lineage>
</organism>
<proteinExistence type="predicted"/>
<keyword evidence="2" id="KW-1185">Reference proteome</keyword>
<dbReference type="EMBL" id="CM042011">
    <property type="protein sequence ID" value="KAI3767843.1"/>
    <property type="molecule type" value="Genomic_DNA"/>
</dbReference>
<gene>
    <name evidence="1" type="ORF">L2E82_18272</name>
</gene>
<reference evidence="2" key="1">
    <citation type="journal article" date="2022" name="Mol. Ecol. Resour.">
        <title>The genomes of chicory, endive, great burdock and yacon provide insights into Asteraceae palaeo-polyploidization history and plant inulin production.</title>
        <authorList>
            <person name="Fan W."/>
            <person name="Wang S."/>
            <person name="Wang H."/>
            <person name="Wang A."/>
            <person name="Jiang F."/>
            <person name="Liu H."/>
            <person name="Zhao H."/>
            <person name="Xu D."/>
            <person name="Zhang Y."/>
        </authorList>
    </citation>
    <scope>NUCLEOTIDE SEQUENCE [LARGE SCALE GENOMIC DNA]</scope>
    <source>
        <strain evidence="2">cv. Punajuju</strain>
    </source>
</reference>
<accession>A0ACB9F905</accession>
<name>A0ACB9F905_CICIN</name>
<sequence length="244" mass="27300">MDDSSLPKDALFLGFDSSTQSLKAIVLDSSLNIVTSDILNFDSELLALCFPRHKKEEEIAISKHPADVGYENGETVIDKRKIRIKALSNVKKTNPKPPRALLDIPISDLGIARRNSSHLETYLDPAFMSIIEDPDQRRKEQWERIARAQNGFNFAKMLGFGDFGGPKLSAAEEHSLHSRYLTKSNSLNLSEIAEMKILSELKHALKARSTAITHDEKLISSHKCFMEFLKSPSSSIRLATYSAI</sequence>
<evidence type="ECO:0000313" key="2">
    <source>
        <dbReference type="Proteomes" id="UP001055811"/>
    </source>
</evidence>